<dbReference type="InterPro" id="IPR048369">
    <property type="entry name" value="COG6_C"/>
</dbReference>
<dbReference type="Pfam" id="PF20653">
    <property type="entry name" value="COG6_C"/>
    <property type="match status" value="1"/>
</dbReference>
<evidence type="ECO:0000259" key="11">
    <source>
        <dbReference type="Pfam" id="PF06419"/>
    </source>
</evidence>
<protein>
    <recommendedName>
        <fullName evidence="3 10">Conserved oligomeric Golgi complex subunit 6</fullName>
        <shortName evidence="10">COG complex subunit 6</shortName>
    </recommendedName>
    <alternativeName>
        <fullName evidence="8 10">Component of oligomeric Golgi complex 6</fullName>
    </alternativeName>
</protein>
<sequence>MASNSLDPLSSWSPLGSSTTNSLSSIQGQPASLRAVHPLASKISSVLSTSYTDSEFQDVLVLLDDRGVLNRPKTRQRLRLDIQKELISSNGEIVVEFARVSEQMQAISTSINCLNATYNGIRSEVTAAREATSRTIDEALTLMAEKRQLETKQQLLTSLTEHFVIPEAEMDVLTATSEPVDDRFFDILSKVKKILNDCELLLGFEPQTLGLEVIEHTSRLLNQAFQKLHRWIQQEFRNLNLENPQIGSPIRRALRILAERPSLFQSCLDFFSDTRENVLSEAFFAALTGEPHSGGENSSVKPIEMAAHDPLRYVGDMLAWTHSAAVGEKEALEVLFISEGDDMAKSIRAGRENEIWRLVADERDEPTGFDAATALNDLVDRDMSGAARILRQRVEQVVQTNEDIILAYKLANLIGFYRSTFARLLGNESVLLDILSKLESEALRQFRALMRDHIALLQGEFQHTPADLGPPEFLQDALGRLTAIMRTYETSFTSSADLEADFKPVLAEAFDPFIEGCEQMGKTISFPASSLFIVNCIEAARCCLAPFDFVRSKAEELDKKLRLETQKLVDSQYKYFRAESGLQSLMDALDHLTTSPEDLHKVRSLDPVQPARLVEASQILDVFLPSALMDALENLQHLRNSRLARDITEEAAERFCVDYEHVEELLILADDLAEGDDDNSDAAQNLRALFPRTTGELRVLLS</sequence>
<evidence type="ECO:0000256" key="5">
    <source>
        <dbReference type="ARBA" id="ARBA00022927"/>
    </source>
</evidence>
<feature type="domain" description="Conserved Oligomeric Golgi complex subunit 6 C-terminal" evidence="12">
    <location>
        <begin position="207"/>
        <end position="701"/>
    </location>
</feature>
<keyword evidence="5 10" id="KW-0653">Protein transport</keyword>
<comment type="function">
    <text evidence="10">Acts as component of the peripheral membrane COG complex that is involved in intra-Golgi protein trafficking. COG is located at the cis-Golgi, and regulates tethering of retrograde intra-Golgi vesicles and possibly a number of other membrane trafficking events.</text>
</comment>
<name>A0ABR3Y0T6_9PEZI</name>
<evidence type="ECO:0000256" key="3">
    <source>
        <dbReference type="ARBA" id="ARBA00020973"/>
    </source>
</evidence>
<evidence type="ECO:0000256" key="8">
    <source>
        <dbReference type="ARBA" id="ARBA00031348"/>
    </source>
</evidence>
<dbReference type="PANTHER" id="PTHR21506">
    <property type="entry name" value="COMPONENT OF OLIGOMERIC GOLGI COMPLEX 6"/>
    <property type="match status" value="1"/>
</dbReference>
<comment type="similarity">
    <text evidence="2 10">Belongs to the COG6 family.</text>
</comment>
<proteinExistence type="inferred from homology"/>
<evidence type="ECO:0000256" key="6">
    <source>
        <dbReference type="ARBA" id="ARBA00023034"/>
    </source>
</evidence>
<evidence type="ECO:0000256" key="7">
    <source>
        <dbReference type="ARBA" id="ARBA00023136"/>
    </source>
</evidence>
<comment type="function">
    <text evidence="9">Acts as a component of the peripheral membrane COG complex that is involved in intra-Golgi protein trafficking. COG is located at the cis-Golgi, and regulates tethering of retrograde intra-Golgi vesicles and possibly a number of other membrane trafficking events.</text>
</comment>
<keyword evidence="6 10" id="KW-0333">Golgi apparatus</keyword>
<accession>A0ABR3Y0T6</accession>
<evidence type="ECO:0000256" key="4">
    <source>
        <dbReference type="ARBA" id="ARBA00022448"/>
    </source>
</evidence>
<comment type="subcellular location">
    <subcellularLocation>
        <location evidence="1 10">Golgi apparatus membrane</location>
        <topology evidence="1 10">Peripheral membrane protein</topology>
    </subcellularLocation>
</comment>
<evidence type="ECO:0000256" key="9">
    <source>
        <dbReference type="ARBA" id="ARBA00043873"/>
    </source>
</evidence>
<keyword evidence="7 10" id="KW-0472">Membrane</keyword>
<dbReference type="PANTHER" id="PTHR21506:SF0">
    <property type="entry name" value="CONSERVED OLIGOMERIC GOLGI COMPLEX SUBUNIT 6"/>
    <property type="match status" value="1"/>
</dbReference>
<evidence type="ECO:0000256" key="2">
    <source>
        <dbReference type="ARBA" id="ARBA00011023"/>
    </source>
</evidence>
<dbReference type="SMART" id="SM01087">
    <property type="entry name" value="COG6"/>
    <property type="match status" value="1"/>
</dbReference>
<evidence type="ECO:0000259" key="12">
    <source>
        <dbReference type="Pfam" id="PF20653"/>
    </source>
</evidence>
<keyword evidence="4 10" id="KW-0813">Transport</keyword>
<evidence type="ECO:0000256" key="10">
    <source>
        <dbReference type="RuleBase" id="RU365075"/>
    </source>
</evidence>
<comment type="caution">
    <text evidence="13">The sequence shown here is derived from an EMBL/GenBank/DDBJ whole genome shotgun (WGS) entry which is preliminary data.</text>
</comment>
<comment type="subunit">
    <text evidence="10">Component of the conserved oligomeric Golgi complex.</text>
</comment>
<gene>
    <name evidence="13" type="ORF">VTK73DRAFT_4381</name>
</gene>
<feature type="domain" description="Conserved oligomeric complex COG6 N-terminal" evidence="11">
    <location>
        <begin position="63"/>
        <end position="175"/>
    </location>
</feature>
<dbReference type="EMBL" id="JAZHXJ010000025">
    <property type="protein sequence ID" value="KAL1881374.1"/>
    <property type="molecule type" value="Genomic_DNA"/>
</dbReference>
<dbReference type="Proteomes" id="UP001586593">
    <property type="component" value="Unassembled WGS sequence"/>
</dbReference>
<dbReference type="InterPro" id="IPR010490">
    <property type="entry name" value="COG6"/>
</dbReference>
<reference evidence="13 14" key="1">
    <citation type="journal article" date="2024" name="Commun. Biol.">
        <title>Comparative genomic analysis of thermophilic fungi reveals convergent evolutionary adaptations and gene losses.</title>
        <authorList>
            <person name="Steindorff A.S."/>
            <person name="Aguilar-Pontes M.V."/>
            <person name="Robinson A.J."/>
            <person name="Andreopoulos B."/>
            <person name="LaButti K."/>
            <person name="Kuo A."/>
            <person name="Mondo S."/>
            <person name="Riley R."/>
            <person name="Otillar R."/>
            <person name="Haridas S."/>
            <person name="Lipzen A."/>
            <person name="Grimwood J."/>
            <person name="Schmutz J."/>
            <person name="Clum A."/>
            <person name="Reid I.D."/>
            <person name="Moisan M.C."/>
            <person name="Butler G."/>
            <person name="Nguyen T.T.M."/>
            <person name="Dewar K."/>
            <person name="Conant G."/>
            <person name="Drula E."/>
            <person name="Henrissat B."/>
            <person name="Hansel C."/>
            <person name="Singer S."/>
            <person name="Hutchinson M.I."/>
            <person name="de Vries R.P."/>
            <person name="Natvig D.O."/>
            <person name="Powell A.J."/>
            <person name="Tsang A."/>
            <person name="Grigoriev I.V."/>
        </authorList>
    </citation>
    <scope>NUCLEOTIDE SEQUENCE [LARGE SCALE GENOMIC DNA]</scope>
    <source>
        <strain evidence="13 14">ATCC 24622</strain>
    </source>
</reference>
<evidence type="ECO:0000256" key="1">
    <source>
        <dbReference type="ARBA" id="ARBA00004395"/>
    </source>
</evidence>
<keyword evidence="14" id="KW-1185">Reference proteome</keyword>
<dbReference type="Pfam" id="PF06419">
    <property type="entry name" value="COG6_N"/>
    <property type="match status" value="1"/>
</dbReference>
<organism evidence="13 14">
    <name type="scientific">Phialemonium thermophilum</name>
    <dbReference type="NCBI Taxonomy" id="223376"/>
    <lineage>
        <taxon>Eukaryota</taxon>
        <taxon>Fungi</taxon>
        <taxon>Dikarya</taxon>
        <taxon>Ascomycota</taxon>
        <taxon>Pezizomycotina</taxon>
        <taxon>Sordariomycetes</taxon>
        <taxon>Sordariomycetidae</taxon>
        <taxon>Cephalothecales</taxon>
        <taxon>Cephalothecaceae</taxon>
        <taxon>Phialemonium</taxon>
    </lineage>
</organism>
<evidence type="ECO:0000313" key="13">
    <source>
        <dbReference type="EMBL" id="KAL1881374.1"/>
    </source>
</evidence>
<dbReference type="InterPro" id="IPR048368">
    <property type="entry name" value="COG6_N"/>
</dbReference>
<evidence type="ECO:0000313" key="14">
    <source>
        <dbReference type="Proteomes" id="UP001586593"/>
    </source>
</evidence>